<feature type="domain" description="BTB" evidence="2">
    <location>
        <begin position="32"/>
        <end position="112"/>
    </location>
</feature>
<dbReference type="PROSITE" id="PS50097">
    <property type="entry name" value="BTB"/>
    <property type="match status" value="1"/>
</dbReference>
<protein>
    <recommendedName>
        <fullName evidence="2">BTB domain-containing protein</fullName>
    </recommendedName>
</protein>
<dbReference type="EMBL" id="SSOP01000064">
    <property type="protein sequence ID" value="KAB5592457.1"/>
    <property type="molecule type" value="Genomic_DNA"/>
</dbReference>
<keyword evidence="4" id="KW-1185">Reference proteome</keyword>
<dbReference type="SMART" id="SM00225">
    <property type="entry name" value="BTB"/>
    <property type="match status" value="1"/>
</dbReference>
<feature type="region of interest" description="Disordered" evidence="1">
    <location>
        <begin position="69"/>
        <end position="90"/>
    </location>
</feature>
<name>A0A5N5QMH1_9AGAM</name>
<organism evidence="3 4">
    <name type="scientific">Ceratobasidium theobromae</name>
    <dbReference type="NCBI Taxonomy" id="1582974"/>
    <lineage>
        <taxon>Eukaryota</taxon>
        <taxon>Fungi</taxon>
        <taxon>Dikarya</taxon>
        <taxon>Basidiomycota</taxon>
        <taxon>Agaricomycotina</taxon>
        <taxon>Agaricomycetes</taxon>
        <taxon>Cantharellales</taxon>
        <taxon>Ceratobasidiaceae</taxon>
        <taxon>Ceratobasidium</taxon>
    </lineage>
</organism>
<dbReference type="OrthoDB" id="3232466at2759"/>
<dbReference type="Gene3D" id="3.30.710.10">
    <property type="entry name" value="Potassium Channel Kv1.1, Chain A"/>
    <property type="match status" value="2"/>
</dbReference>
<dbReference type="CDD" id="cd18186">
    <property type="entry name" value="BTB_POZ_ZBTB_KLHL-like"/>
    <property type="match status" value="1"/>
</dbReference>
<sequence>MPKSTPLSRTGSVRSVTAPVCLRDDAYYFQDGNAILLVANVLFKVHSSLLMRESEMFSNMFTAPTRLASSMSLDGPSSIPPKRGKEGTSDDNPIVIPQLQPQPFRHFLLTIYGRPGDKDYSALYMSTGQLEIQQVIKTFIRIIDIVDLAHRFIAPELEAWALSRLKYLSGFIEGVNAYPISSKSHLKLLHYAKRTSDQDLIRWSRHWIRSYYAWAVENGSVASEAFATSPASKIRDQLVREYKLAMIVQSDNPAIFGYLFCFLLSLGHEFWKKHPGLTREDRITLLGAHVRLSPLPNTLPLSWLDAGKVGGDRSGLSTSLRLCSDCHFSRVWRHNFGGSYREMIGSSAPLAGVFALALLPRRRQKFADETKPLAPKTCTKNCREICLKYIDENADTIFTRLAEFSRYLLSPSPHLRCVQDSRYYFPDGNALLLVEDTLFKVGSFSVPLTNLKEHIGAKVHASFLARESEVFKHLLDPTFNGDSFSASDELVPIDLSGETAFRIPGVNAESFRHFLFMFYGLPSNHGYRGLMGHTNDENRDLINNFHIYLDVAEMAKRFLAPNLGGWAHGQLREVAKSSCGEISRHALRPECEMRAILFAKRTRDEELVINIRNVIQLHYAWVSKCSPLGQPSLNTDARDITREGLIRIFKHPGLMQIDSALFGFAFCNLLDLGHEVWMKEPLLARDDRVVLLYGQVHLTPLPVSTLGLEWLSTLNVHNQRGEGTPIECCSECNFFCTWEATFGDAYQQQLCATTPPLCGISQLAILPIQRLQFYGALDDFLNCQHSCRDKVMEFVDTRIQDTYIRLAKFCKNVE</sequence>
<proteinExistence type="predicted"/>
<dbReference type="InterPro" id="IPR000210">
    <property type="entry name" value="BTB/POZ_dom"/>
</dbReference>
<gene>
    <name evidence="3" type="ORF">CTheo_4104</name>
</gene>
<evidence type="ECO:0000313" key="3">
    <source>
        <dbReference type="EMBL" id="KAB5592457.1"/>
    </source>
</evidence>
<reference evidence="3 4" key="1">
    <citation type="journal article" date="2019" name="Fungal Biol. Biotechnol.">
        <title>Draft genome sequence of fastidious pathogen Ceratobasidium theobromae, which causes vascular-streak dieback in Theobroma cacao.</title>
        <authorList>
            <person name="Ali S.S."/>
            <person name="Asman A."/>
            <person name="Shao J."/>
            <person name="Firmansyah A.P."/>
            <person name="Susilo A.W."/>
            <person name="Rosmana A."/>
            <person name="McMahon P."/>
            <person name="Junaid M."/>
            <person name="Guest D."/>
            <person name="Kheng T.Y."/>
            <person name="Meinhardt L.W."/>
            <person name="Bailey B.A."/>
        </authorList>
    </citation>
    <scope>NUCLEOTIDE SEQUENCE [LARGE SCALE GENOMIC DNA]</scope>
    <source>
        <strain evidence="3 4">CT2</strain>
    </source>
</reference>
<comment type="caution">
    <text evidence="3">The sequence shown here is derived from an EMBL/GenBank/DDBJ whole genome shotgun (WGS) entry which is preliminary data.</text>
</comment>
<evidence type="ECO:0000256" key="1">
    <source>
        <dbReference type="SAM" id="MobiDB-lite"/>
    </source>
</evidence>
<evidence type="ECO:0000259" key="2">
    <source>
        <dbReference type="PROSITE" id="PS50097"/>
    </source>
</evidence>
<evidence type="ECO:0000313" key="4">
    <source>
        <dbReference type="Proteomes" id="UP000383932"/>
    </source>
</evidence>
<dbReference type="AlphaFoldDB" id="A0A5N5QMH1"/>
<accession>A0A5N5QMH1</accession>
<dbReference type="Proteomes" id="UP000383932">
    <property type="component" value="Unassembled WGS sequence"/>
</dbReference>
<dbReference type="InterPro" id="IPR011333">
    <property type="entry name" value="SKP1/BTB/POZ_sf"/>
</dbReference>